<protein>
    <submittedName>
        <fullName evidence="1">Uncharacterized protein</fullName>
    </submittedName>
</protein>
<gene>
    <name evidence="1" type="ordered locus">AciPR4_3892</name>
</gene>
<dbReference type="Gene3D" id="3.30.2310.20">
    <property type="entry name" value="RelE-like"/>
    <property type="match status" value="1"/>
</dbReference>
<sequence>MANTLYIAPSLVESVEKLSPSQKEVVLATLQSLSEDVDGNSSPLSFSSTDQFRVSHAGNVRIILQYLPEQERILVTSIDPDAYAAQAEAEELAASA</sequence>
<proteinExistence type="predicted"/>
<organism evidence="1 2">
    <name type="scientific">Terriglobus saanensis (strain ATCC BAA-1853 / DSM 23119 / SP1PR4)</name>
    <dbReference type="NCBI Taxonomy" id="401053"/>
    <lineage>
        <taxon>Bacteria</taxon>
        <taxon>Pseudomonadati</taxon>
        <taxon>Acidobacteriota</taxon>
        <taxon>Terriglobia</taxon>
        <taxon>Terriglobales</taxon>
        <taxon>Acidobacteriaceae</taxon>
        <taxon>Terriglobus</taxon>
    </lineage>
</organism>
<dbReference type="RefSeq" id="WP_013570371.1">
    <property type="nucleotide sequence ID" value="NC_014963.1"/>
</dbReference>
<dbReference type="EMBL" id="CP002467">
    <property type="protein sequence ID" value="ADV84641.1"/>
    <property type="molecule type" value="Genomic_DNA"/>
</dbReference>
<dbReference type="KEGG" id="tsa:AciPR4_3892"/>
<name>E8V2U4_TERSS</name>
<dbReference type="AlphaFoldDB" id="E8V2U4"/>
<evidence type="ECO:0000313" key="2">
    <source>
        <dbReference type="Proteomes" id="UP000006844"/>
    </source>
</evidence>
<dbReference type="InterPro" id="IPR035093">
    <property type="entry name" value="RelE/ParE_toxin_dom_sf"/>
</dbReference>
<keyword evidence="2" id="KW-1185">Reference proteome</keyword>
<dbReference type="STRING" id="401053.AciPR4_3892"/>
<reference evidence="1 2" key="1">
    <citation type="journal article" date="2012" name="Stand. Genomic Sci.">
        <title>Complete genome sequence of Terriglobus saanensis type strain SP1PR4(T), an Acidobacteria from tundra soil.</title>
        <authorList>
            <person name="Rawat S.R."/>
            <person name="Mannisto M.K."/>
            <person name="Starovoytov V."/>
            <person name="Goodwin L."/>
            <person name="Nolan M."/>
            <person name="Hauser L."/>
            <person name="Land M."/>
            <person name="Davenport K.W."/>
            <person name="Woyke T."/>
            <person name="Haggblom M.M."/>
        </authorList>
    </citation>
    <scope>NUCLEOTIDE SEQUENCE</scope>
    <source>
        <strain evidence="2">ATCC BAA-1853 / DSM 23119 / SP1PR4</strain>
    </source>
</reference>
<dbReference type="Proteomes" id="UP000006844">
    <property type="component" value="Chromosome"/>
</dbReference>
<accession>E8V2U4</accession>
<evidence type="ECO:0000313" key="1">
    <source>
        <dbReference type="EMBL" id="ADV84641.1"/>
    </source>
</evidence>
<dbReference type="HOGENOM" id="CLU_2358708_0_0_0"/>